<protein>
    <recommendedName>
        <fullName evidence="4">2-amino-4-hydroxy-6-hydroxymethyldihydropteridine pyrophosphokinase</fullName>
        <ecNumber evidence="3">2.7.6.3</ecNumber>
    </recommendedName>
    <alternativeName>
        <fullName evidence="11">6-hydroxymethyl-7,8-dihydropterin pyrophosphokinase</fullName>
    </alternativeName>
    <alternativeName>
        <fullName evidence="12">7,8-dihydro-6-hydroxymethylpterin-pyrophosphokinase</fullName>
    </alternativeName>
</protein>
<evidence type="ECO:0000256" key="12">
    <source>
        <dbReference type="ARBA" id="ARBA00033413"/>
    </source>
</evidence>
<evidence type="ECO:0000256" key="3">
    <source>
        <dbReference type="ARBA" id="ARBA00013253"/>
    </source>
</evidence>
<dbReference type="GO" id="GO:0005524">
    <property type="term" value="F:ATP binding"/>
    <property type="evidence" value="ECO:0007669"/>
    <property type="project" value="UniProtKB-KW"/>
</dbReference>
<evidence type="ECO:0000256" key="10">
    <source>
        <dbReference type="ARBA" id="ARBA00029409"/>
    </source>
</evidence>
<comment type="caution">
    <text evidence="14">The sequence shown here is derived from an EMBL/GenBank/DDBJ whole genome shotgun (WGS) entry which is preliminary data.</text>
</comment>
<dbReference type="PANTHER" id="PTHR43071">
    <property type="entry name" value="2-AMINO-4-HYDROXY-6-HYDROXYMETHYLDIHYDROPTERIDINE PYROPHOSPHOKINASE"/>
    <property type="match status" value="1"/>
</dbReference>
<proteinExistence type="inferred from homology"/>
<evidence type="ECO:0000313" key="14">
    <source>
        <dbReference type="EMBL" id="MBB6261612.1"/>
    </source>
</evidence>
<comment type="pathway">
    <text evidence="1">Cofactor biosynthesis; tetrahydrofolate biosynthesis; 2-amino-4-hydroxy-6-hydroxymethyl-7,8-dihydropteridine diphosphate from 7,8-dihydroneopterin triphosphate: step 4/4.</text>
</comment>
<organism evidence="14 15">
    <name type="scientific">Paenochrobactrum gallinarii</name>
    <dbReference type="NCBI Taxonomy" id="643673"/>
    <lineage>
        <taxon>Bacteria</taxon>
        <taxon>Pseudomonadati</taxon>
        <taxon>Pseudomonadota</taxon>
        <taxon>Alphaproteobacteria</taxon>
        <taxon>Hyphomicrobiales</taxon>
        <taxon>Brucellaceae</taxon>
        <taxon>Paenochrobactrum</taxon>
    </lineage>
</organism>
<dbReference type="EMBL" id="JACIIU010000010">
    <property type="protein sequence ID" value="MBB6261612.1"/>
    <property type="molecule type" value="Genomic_DNA"/>
</dbReference>
<dbReference type="Gene3D" id="3.30.70.560">
    <property type="entry name" value="7,8-Dihydro-6-hydroxymethylpterin-pyrophosphokinase HPPK"/>
    <property type="match status" value="1"/>
</dbReference>
<dbReference type="CDD" id="cd00483">
    <property type="entry name" value="HPPK"/>
    <property type="match status" value="1"/>
</dbReference>
<comment type="similarity">
    <text evidence="2">Belongs to the HPPK family.</text>
</comment>
<dbReference type="GO" id="GO:0046654">
    <property type="term" value="P:tetrahydrofolate biosynthetic process"/>
    <property type="evidence" value="ECO:0007669"/>
    <property type="project" value="UniProtKB-UniPathway"/>
</dbReference>
<dbReference type="InterPro" id="IPR035907">
    <property type="entry name" value="Hppk_sf"/>
</dbReference>
<feature type="domain" description="7,8-dihydro-6-hydroxymethylpterin-pyrophosphokinase" evidence="13">
    <location>
        <begin position="94"/>
        <end position="105"/>
    </location>
</feature>
<name>A0A841LYK6_9HYPH</name>
<sequence length="176" mass="19545">MSADSFKFSAWLGLGGNLGDPAASMAHALQVFDARNDTQVCQVSKLYRTPPWGKTDQSWFYNACACIETNLSPLELIAVTLGVEADMKRERIERWGPRTLDIDILVMQKKNADFITLDEERLSLPHPRMMLRAFVLVPLADIAPDLEVQGQVIAQAAQSSEAQGIEVANAAVNWWK</sequence>
<keyword evidence="6" id="KW-0547">Nucleotide-binding</keyword>
<dbReference type="EC" id="2.7.6.3" evidence="3"/>
<evidence type="ECO:0000256" key="7">
    <source>
        <dbReference type="ARBA" id="ARBA00022777"/>
    </source>
</evidence>
<evidence type="ECO:0000256" key="1">
    <source>
        <dbReference type="ARBA" id="ARBA00005051"/>
    </source>
</evidence>
<evidence type="ECO:0000259" key="13">
    <source>
        <dbReference type="PROSITE" id="PS00794"/>
    </source>
</evidence>
<evidence type="ECO:0000256" key="6">
    <source>
        <dbReference type="ARBA" id="ARBA00022741"/>
    </source>
</evidence>
<evidence type="ECO:0000256" key="9">
    <source>
        <dbReference type="ARBA" id="ARBA00022909"/>
    </source>
</evidence>
<evidence type="ECO:0000256" key="2">
    <source>
        <dbReference type="ARBA" id="ARBA00005810"/>
    </source>
</evidence>
<dbReference type="UniPathway" id="UPA00077">
    <property type="reaction ID" value="UER00155"/>
</dbReference>
<evidence type="ECO:0000256" key="5">
    <source>
        <dbReference type="ARBA" id="ARBA00022679"/>
    </source>
</evidence>
<evidence type="ECO:0000256" key="8">
    <source>
        <dbReference type="ARBA" id="ARBA00022840"/>
    </source>
</evidence>
<keyword evidence="15" id="KW-1185">Reference proteome</keyword>
<dbReference type="GO" id="GO:0003848">
    <property type="term" value="F:2-amino-4-hydroxy-6-hydroxymethyldihydropteridine diphosphokinase activity"/>
    <property type="evidence" value="ECO:0007669"/>
    <property type="project" value="UniProtKB-EC"/>
</dbReference>
<evidence type="ECO:0000313" key="15">
    <source>
        <dbReference type="Proteomes" id="UP000555393"/>
    </source>
</evidence>
<keyword evidence="9" id="KW-0289">Folate biosynthesis</keyword>
<dbReference type="PROSITE" id="PS00794">
    <property type="entry name" value="HPPK"/>
    <property type="match status" value="1"/>
</dbReference>
<dbReference type="PANTHER" id="PTHR43071:SF1">
    <property type="entry name" value="2-AMINO-4-HYDROXY-6-HYDROXYMETHYLDIHYDROPTERIDINE PYROPHOSPHOKINASE"/>
    <property type="match status" value="1"/>
</dbReference>
<dbReference type="RefSeq" id="WP_374786243.1">
    <property type="nucleotide sequence ID" value="NZ_JACIIU010000010.1"/>
</dbReference>
<dbReference type="SUPFAM" id="SSF55083">
    <property type="entry name" value="6-hydroxymethyl-7,8-dihydropterin pyrophosphokinase, HPPK"/>
    <property type="match status" value="1"/>
</dbReference>
<dbReference type="AlphaFoldDB" id="A0A841LYK6"/>
<dbReference type="NCBIfam" id="TIGR01498">
    <property type="entry name" value="folK"/>
    <property type="match status" value="1"/>
</dbReference>
<evidence type="ECO:0000256" key="11">
    <source>
        <dbReference type="ARBA" id="ARBA00029766"/>
    </source>
</evidence>
<dbReference type="GO" id="GO:0046656">
    <property type="term" value="P:folic acid biosynthetic process"/>
    <property type="evidence" value="ECO:0007669"/>
    <property type="project" value="UniProtKB-KW"/>
</dbReference>
<dbReference type="GO" id="GO:0016301">
    <property type="term" value="F:kinase activity"/>
    <property type="evidence" value="ECO:0007669"/>
    <property type="project" value="UniProtKB-KW"/>
</dbReference>
<accession>A0A841LYK6</accession>
<comment type="function">
    <text evidence="10">Catalyzes the transfer of pyrophosphate from adenosine triphosphate (ATP) to 6-hydroxymethyl-7,8-dihydropterin, an enzymatic step in folate biosynthesis pathway.</text>
</comment>
<gene>
    <name evidence="14" type="ORF">FHS77_002171</name>
</gene>
<dbReference type="Proteomes" id="UP000555393">
    <property type="component" value="Unassembled WGS sequence"/>
</dbReference>
<keyword evidence="7 14" id="KW-0418">Kinase</keyword>
<dbReference type="InterPro" id="IPR000550">
    <property type="entry name" value="Hppk"/>
</dbReference>
<evidence type="ECO:0000256" key="4">
    <source>
        <dbReference type="ARBA" id="ARBA00016218"/>
    </source>
</evidence>
<reference evidence="14 15" key="1">
    <citation type="submission" date="2020-08" db="EMBL/GenBank/DDBJ databases">
        <title>Genomic Encyclopedia of Type Strains, Phase IV (KMG-IV): sequencing the most valuable type-strain genomes for metagenomic binning, comparative biology and taxonomic classification.</title>
        <authorList>
            <person name="Goeker M."/>
        </authorList>
    </citation>
    <scope>NUCLEOTIDE SEQUENCE [LARGE SCALE GENOMIC DNA]</scope>
    <source>
        <strain evidence="14 15">DSM 22336</strain>
    </source>
</reference>
<dbReference type="Pfam" id="PF01288">
    <property type="entry name" value="HPPK"/>
    <property type="match status" value="1"/>
</dbReference>
<keyword evidence="8" id="KW-0067">ATP-binding</keyword>
<keyword evidence="5 14" id="KW-0808">Transferase</keyword>